<feature type="non-terminal residue" evidence="1">
    <location>
        <position position="21"/>
    </location>
</feature>
<sequence length="21" mass="2339">MNICGVPFEIETLSDFLVLPT</sequence>
<reference evidence="1" key="1">
    <citation type="journal article" date="2015" name="Nature">
        <title>Complex archaea that bridge the gap between prokaryotes and eukaryotes.</title>
        <authorList>
            <person name="Spang A."/>
            <person name="Saw J.H."/>
            <person name="Jorgensen S.L."/>
            <person name="Zaremba-Niedzwiedzka K."/>
            <person name="Martijn J."/>
            <person name="Lind A.E."/>
            <person name="van Eijk R."/>
            <person name="Schleper C."/>
            <person name="Guy L."/>
            <person name="Ettema T.J."/>
        </authorList>
    </citation>
    <scope>NUCLEOTIDE SEQUENCE</scope>
</reference>
<evidence type="ECO:0000313" key="1">
    <source>
        <dbReference type="EMBL" id="KKK76324.1"/>
    </source>
</evidence>
<comment type="caution">
    <text evidence="1">The sequence shown here is derived from an EMBL/GenBank/DDBJ whole genome shotgun (WGS) entry which is preliminary data.</text>
</comment>
<gene>
    <name evidence="1" type="ORF">LCGC14_2864790</name>
</gene>
<dbReference type="AlphaFoldDB" id="A0A0F9ACV2"/>
<name>A0A0F9ACV2_9ZZZZ</name>
<accession>A0A0F9ACV2</accession>
<organism evidence="1">
    <name type="scientific">marine sediment metagenome</name>
    <dbReference type="NCBI Taxonomy" id="412755"/>
    <lineage>
        <taxon>unclassified sequences</taxon>
        <taxon>metagenomes</taxon>
        <taxon>ecological metagenomes</taxon>
    </lineage>
</organism>
<dbReference type="EMBL" id="LAZR01055456">
    <property type="protein sequence ID" value="KKK76324.1"/>
    <property type="molecule type" value="Genomic_DNA"/>
</dbReference>
<proteinExistence type="predicted"/>
<protein>
    <submittedName>
        <fullName evidence="1">Uncharacterized protein</fullName>
    </submittedName>
</protein>